<accession>A0A1X0R171</accession>
<organism evidence="1">
    <name type="scientific">Rhizopus microsporus var. microsporus</name>
    <dbReference type="NCBI Taxonomy" id="86635"/>
    <lineage>
        <taxon>Eukaryota</taxon>
        <taxon>Fungi</taxon>
        <taxon>Fungi incertae sedis</taxon>
        <taxon>Mucoromycota</taxon>
        <taxon>Mucoromycotina</taxon>
        <taxon>Mucoromycetes</taxon>
        <taxon>Mucorales</taxon>
        <taxon>Mucorineae</taxon>
        <taxon>Rhizopodaceae</taxon>
        <taxon>Rhizopus</taxon>
    </lineage>
</organism>
<evidence type="ECO:0000313" key="1">
    <source>
        <dbReference type="EMBL" id="ORE05688.1"/>
    </source>
</evidence>
<reference evidence="1" key="1">
    <citation type="journal article" date="2016" name="Proc. Natl. Acad. Sci. U.S.A.">
        <title>Lipid metabolic changes in an early divergent fungus govern the establishment of a mutualistic symbiosis with endobacteria.</title>
        <authorList>
            <person name="Lastovetsky O.A."/>
            <person name="Gaspar M.L."/>
            <person name="Mondo S.J."/>
            <person name="LaButti K.M."/>
            <person name="Sandor L."/>
            <person name="Grigoriev I.V."/>
            <person name="Henry S.A."/>
            <person name="Pawlowska T.E."/>
        </authorList>
    </citation>
    <scope>NUCLEOTIDE SEQUENCE [LARGE SCALE GENOMIC DNA]</scope>
    <source>
        <strain evidence="1">ATCC 52814</strain>
    </source>
</reference>
<dbReference type="VEuPathDB" id="FungiDB:BCV72DRAFT_208830"/>
<dbReference type="Proteomes" id="UP000242414">
    <property type="component" value="Unassembled WGS sequence"/>
</dbReference>
<gene>
    <name evidence="1" type="ORF">BCV72DRAFT_208830</name>
</gene>
<dbReference type="AlphaFoldDB" id="A0A1X0R171"/>
<sequence length="76" mass="8402">SKVNRSFVVQALQYCLNAFDDTRPLSALVIISPEGFSSKQFCDDSLCLTAIRSIPILPIIGETGSCVYYGFYCQAR</sequence>
<proteinExistence type="predicted"/>
<dbReference type="EMBL" id="KV921939">
    <property type="protein sequence ID" value="ORE05688.1"/>
    <property type="molecule type" value="Genomic_DNA"/>
</dbReference>
<name>A0A1X0R171_RHIZD</name>
<feature type="non-terminal residue" evidence="1">
    <location>
        <position position="1"/>
    </location>
</feature>
<protein>
    <submittedName>
        <fullName evidence="1">Uncharacterized protein</fullName>
    </submittedName>
</protein>